<evidence type="ECO:0000313" key="3">
    <source>
        <dbReference type="EMBL" id="EXB63801.1"/>
    </source>
</evidence>
<evidence type="ECO:0000313" key="4">
    <source>
        <dbReference type="Proteomes" id="UP000030645"/>
    </source>
</evidence>
<gene>
    <name evidence="3" type="ORF">L484_021072</name>
</gene>
<protein>
    <recommendedName>
        <fullName evidence="5">AMP-activated protein kinase glycogen-binding domain-containing protein</fullName>
    </recommendedName>
</protein>
<feature type="region of interest" description="Disordered" evidence="2">
    <location>
        <begin position="158"/>
        <end position="207"/>
    </location>
</feature>
<dbReference type="CDD" id="cd02859">
    <property type="entry name" value="E_set_AMPKbeta_like_N"/>
    <property type="match status" value="1"/>
</dbReference>
<keyword evidence="1" id="KW-0175">Coiled coil</keyword>
<evidence type="ECO:0008006" key="5">
    <source>
        <dbReference type="Google" id="ProtNLM"/>
    </source>
</evidence>
<dbReference type="EMBL" id="KE344492">
    <property type="protein sequence ID" value="EXB63801.1"/>
    <property type="molecule type" value="Genomic_DNA"/>
</dbReference>
<dbReference type="SUPFAM" id="SSF81296">
    <property type="entry name" value="E set domains"/>
    <property type="match status" value="1"/>
</dbReference>
<dbReference type="PANTHER" id="PTHR47434:SF1">
    <property type="entry name" value="PROTEIN PTST HOMOLOG 2, CHLOROPLASTIC"/>
    <property type="match status" value="1"/>
</dbReference>
<dbReference type="InterPro" id="IPR014756">
    <property type="entry name" value="Ig_E-set"/>
</dbReference>
<dbReference type="AlphaFoldDB" id="W9R1K6"/>
<organism evidence="3 4">
    <name type="scientific">Morus notabilis</name>
    <dbReference type="NCBI Taxonomy" id="981085"/>
    <lineage>
        <taxon>Eukaryota</taxon>
        <taxon>Viridiplantae</taxon>
        <taxon>Streptophyta</taxon>
        <taxon>Embryophyta</taxon>
        <taxon>Tracheophyta</taxon>
        <taxon>Spermatophyta</taxon>
        <taxon>Magnoliopsida</taxon>
        <taxon>eudicotyledons</taxon>
        <taxon>Gunneridae</taxon>
        <taxon>Pentapetalae</taxon>
        <taxon>rosids</taxon>
        <taxon>fabids</taxon>
        <taxon>Rosales</taxon>
        <taxon>Moraceae</taxon>
        <taxon>Moreae</taxon>
        <taxon>Morus</taxon>
    </lineage>
</organism>
<proteinExistence type="predicted"/>
<dbReference type="InterPro" id="IPR013783">
    <property type="entry name" value="Ig-like_fold"/>
</dbReference>
<evidence type="ECO:0000256" key="2">
    <source>
        <dbReference type="SAM" id="MobiDB-lite"/>
    </source>
</evidence>
<sequence length="508" mass="57039">MPMLISSLVSTSSSAHKVSPHCRFFFLKPGPIKGKNRQCFVPSTTRGGRWYPPSTLLAKESVGKMDVDDVIDVLEEEILDFMKNSEKPDSFPSKKELVCAGRDDLVDAIVKQGGWLSLGWDSEEVEDYDEEVINEVSDNVPSSTTALESDALLQSIKSSWDDDDDDDDEHRSEGSAVVSFCPYDDSPDQSASSPGSSLKTPSTKHETGIEGMLSRLERQRDFNIGFGVREKHEDYSTTFSAGSNNGKVDWQFSRFSTDSTHKSFPDVDGLRNSDDDDQPQMWRSWSIQRAGFRDVDIEDIEIAPSEASTGIEGTSSMDMTSKDEIITVESGNREADNCDWNELDVRIEKINHDRFIRNRLQQLELEASAVLRSVRSNTTDEFASQKRYDGLEFWEVQDSEISKAEDKLRSTRAKLAVLEGKMALAIIDARNTVEEKKKKIDDARRALRLVYSTCVVWPNSASSQVFLAGSFDGWATQIKFIVDGEWRIDPLRPVVKTEGFENNLLIVS</sequence>
<feature type="compositionally biased region" description="Low complexity" evidence="2">
    <location>
        <begin position="182"/>
        <end position="197"/>
    </location>
</feature>
<keyword evidence="4" id="KW-1185">Reference proteome</keyword>
<name>W9R1K6_9ROSA</name>
<reference evidence="4" key="1">
    <citation type="submission" date="2013-01" db="EMBL/GenBank/DDBJ databases">
        <title>Draft Genome Sequence of a Mulberry Tree, Morus notabilis C.K. Schneid.</title>
        <authorList>
            <person name="He N."/>
            <person name="Zhao S."/>
        </authorList>
    </citation>
    <scope>NUCLEOTIDE SEQUENCE</scope>
</reference>
<evidence type="ECO:0000256" key="1">
    <source>
        <dbReference type="SAM" id="Coils"/>
    </source>
</evidence>
<dbReference type="Gene3D" id="2.60.40.10">
    <property type="entry name" value="Immunoglobulins"/>
    <property type="match status" value="1"/>
</dbReference>
<accession>W9R1K6</accession>
<feature type="coiled-coil region" evidence="1">
    <location>
        <begin position="401"/>
        <end position="446"/>
    </location>
</feature>
<dbReference type="Proteomes" id="UP000030645">
    <property type="component" value="Unassembled WGS sequence"/>
</dbReference>
<dbReference type="eggNOG" id="KOG1616">
    <property type="taxonomic scope" value="Eukaryota"/>
</dbReference>
<dbReference type="PANTHER" id="PTHR47434">
    <property type="entry name" value="PROTEIN PTST HOMOLOG 3, CHLOROPLASTIC"/>
    <property type="match status" value="1"/>
</dbReference>
<dbReference type="STRING" id="981085.W9R1K6"/>